<organism evidence="1 2">
    <name type="scientific">Staphylococcus chromogenes</name>
    <name type="common">Staphylococcus hyicus subsp. chromogenes</name>
    <dbReference type="NCBI Taxonomy" id="46126"/>
    <lineage>
        <taxon>Bacteria</taxon>
        <taxon>Bacillati</taxon>
        <taxon>Bacillota</taxon>
        <taxon>Bacilli</taxon>
        <taxon>Bacillales</taxon>
        <taxon>Staphylococcaceae</taxon>
        <taxon>Staphylococcus</taxon>
    </lineage>
</organism>
<dbReference type="GO" id="GO:0016829">
    <property type="term" value="F:lyase activity"/>
    <property type="evidence" value="ECO:0007669"/>
    <property type="project" value="UniProtKB-KW"/>
</dbReference>
<name>A0ABD5AYX8_STACR</name>
<dbReference type="InterPro" id="IPR012334">
    <property type="entry name" value="Pectin_lyas_fold"/>
</dbReference>
<feature type="non-terminal residue" evidence="1">
    <location>
        <position position="1"/>
    </location>
</feature>
<keyword evidence="1" id="KW-0456">Lyase</keyword>
<reference evidence="1 2" key="1">
    <citation type="submission" date="2023-08" db="EMBL/GenBank/DDBJ databases">
        <title>Whole genome sequencing of Staphylococcus chromogenes NNSch 2386.</title>
        <authorList>
            <person name="Kropotov V.S."/>
            <person name="Boriskina E.V."/>
            <person name="Gordinskaya N.A."/>
            <person name="Shkurkina I.S."/>
            <person name="Kryazhev D.V."/>
            <person name="Alekseeva A.E."/>
            <person name="Makhova M.A."/>
        </authorList>
    </citation>
    <scope>NUCLEOTIDE SEQUENCE [LARGE SCALE GENOMIC DNA]</scope>
    <source>
        <strain evidence="1 2">NNSch 2386</strain>
    </source>
</reference>
<dbReference type="AlphaFoldDB" id="A0ABD5AYX8"/>
<dbReference type="InterPro" id="IPR011050">
    <property type="entry name" value="Pectin_lyase_fold/virulence"/>
</dbReference>
<evidence type="ECO:0000313" key="1">
    <source>
        <dbReference type="EMBL" id="MDQ7176595.1"/>
    </source>
</evidence>
<dbReference type="EMBL" id="JAVGJF010000245">
    <property type="protein sequence ID" value="MDQ7176595.1"/>
    <property type="molecule type" value="Genomic_DNA"/>
</dbReference>
<evidence type="ECO:0000313" key="2">
    <source>
        <dbReference type="Proteomes" id="UP001240157"/>
    </source>
</evidence>
<proteinExistence type="predicted"/>
<dbReference type="Proteomes" id="UP001240157">
    <property type="component" value="Unassembled WGS sequence"/>
</dbReference>
<gene>
    <name evidence="1" type="ORF">RCF65_11480</name>
</gene>
<dbReference type="Gene3D" id="2.160.20.10">
    <property type="entry name" value="Single-stranded right-handed beta-helix, Pectin lyase-like"/>
    <property type="match status" value="1"/>
</dbReference>
<accession>A0ABD5AYX8</accession>
<dbReference type="SUPFAM" id="SSF51126">
    <property type="entry name" value="Pectin lyase-like"/>
    <property type="match status" value="1"/>
</dbReference>
<protein>
    <submittedName>
        <fullName evidence="1">Pectate lyase</fullName>
    </submittedName>
</protein>
<sequence length="202" mass="22791">FSEAVQLDIQVPGAFPKFGTTDGTITKNVVIEKCYFGCSDHSKMKVWNRAIGSHASRYNCYYENIHINQNIFDNLNEYALTPLKSKYTFITKNKFINCNGGIRFLGVKDGKNAADPITGQVMETQAGENFNVIGNTFIGKMKRDAIHIRSYHHVQHQNVFIAANQFEDASQSIHLENINGLTLNQEQTKIKIKSIDVKNISD</sequence>
<comment type="caution">
    <text evidence="1">The sequence shown here is derived from an EMBL/GenBank/DDBJ whole genome shotgun (WGS) entry which is preliminary data.</text>
</comment>